<dbReference type="GO" id="GO:0016491">
    <property type="term" value="F:oxidoreductase activity"/>
    <property type="evidence" value="ECO:0007669"/>
    <property type="project" value="UniProtKB-KW"/>
</dbReference>
<name>A0A7J6L7Y7_PEROL</name>
<evidence type="ECO:0000313" key="6">
    <source>
        <dbReference type="Proteomes" id="UP000570595"/>
    </source>
</evidence>
<dbReference type="Gene3D" id="3.20.20.100">
    <property type="entry name" value="NADP-dependent oxidoreductase domain"/>
    <property type="match status" value="1"/>
</dbReference>
<dbReference type="SUPFAM" id="SSF51430">
    <property type="entry name" value="NAD(P)-linked oxidoreductase"/>
    <property type="match status" value="1"/>
</dbReference>
<dbReference type="InterPro" id="IPR018170">
    <property type="entry name" value="Aldo/ket_reductase_CS"/>
</dbReference>
<proteinExistence type="inferred from homology"/>
<organism evidence="5 6">
    <name type="scientific">Perkinsus olseni</name>
    <name type="common">Perkinsus atlanticus</name>
    <dbReference type="NCBI Taxonomy" id="32597"/>
    <lineage>
        <taxon>Eukaryota</taxon>
        <taxon>Sar</taxon>
        <taxon>Alveolata</taxon>
        <taxon>Perkinsozoa</taxon>
        <taxon>Perkinsea</taxon>
        <taxon>Perkinsida</taxon>
        <taxon>Perkinsidae</taxon>
        <taxon>Perkinsus</taxon>
    </lineage>
</organism>
<evidence type="ECO:0000259" key="4">
    <source>
        <dbReference type="Pfam" id="PF00248"/>
    </source>
</evidence>
<dbReference type="CDD" id="cd19071">
    <property type="entry name" value="AKR_AKR1-5-like"/>
    <property type="match status" value="1"/>
</dbReference>
<dbReference type="OrthoDB" id="416253at2759"/>
<comment type="similarity">
    <text evidence="1">Belongs to the aldo/keto reductase family.</text>
</comment>
<evidence type="ECO:0000256" key="1">
    <source>
        <dbReference type="ARBA" id="ARBA00007905"/>
    </source>
</evidence>
<dbReference type="InterPro" id="IPR023210">
    <property type="entry name" value="NADP_OxRdtase_dom"/>
</dbReference>
<dbReference type="EMBL" id="JABAHT010000473">
    <property type="protein sequence ID" value="KAF4655317.1"/>
    <property type="molecule type" value="Genomic_DNA"/>
</dbReference>
<sequence length="419" mass="46946">MFDTPPTVIAKLPRTRGLGRNATDLSSLSREYIVAVVLDLRECIADYGNHKSIGEGVADAIRAGVGMREDLLISTKLWMSHSFVFRSFKPFCCQILMTMSSDMMVTLNNGMKMPIIGLGTYLTPDDVVPADIVAGIKAGYRYIDTAFVYGNHHGVGQGIAQAIKEGLVTREELFVTTKLWLTQFRPEAVKPAVQEMLKTLQLDYVDQLLMHWPCPMKDVEGKMEPETSVKITDTWKALEGLVDDGLVRSIGVSNFDTNEIDEILAMCRIKPVVDQIEVHPYFPQWRMLDYCKKHDIHVVAYAPLGSPANKPSDGSEKHNVLEQPDVVAIAKAHNKSPAQVVERWNIQRGVTVIPKSTKPARVIENSQVFDFELSDAEMERIKDIARDPKNRHRSFDPAFRVGGVRAFEHVNAAEDAYTF</sequence>
<dbReference type="PANTHER" id="PTHR11732">
    <property type="entry name" value="ALDO/KETO REDUCTASE"/>
    <property type="match status" value="1"/>
</dbReference>
<accession>A0A7J6L7Y7</accession>
<gene>
    <name evidence="5" type="ORF">FOZ61_007649</name>
</gene>
<evidence type="ECO:0000256" key="2">
    <source>
        <dbReference type="ARBA" id="ARBA00022857"/>
    </source>
</evidence>
<comment type="caution">
    <text evidence="5">The sequence shown here is derived from an EMBL/GenBank/DDBJ whole genome shotgun (WGS) entry which is preliminary data.</text>
</comment>
<dbReference type="InterPro" id="IPR020471">
    <property type="entry name" value="AKR"/>
</dbReference>
<dbReference type="AlphaFoldDB" id="A0A7J6L7Y7"/>
<dbReference type="Pfam" id="PF00248">
    <property type="entry name" value="Aldo_ket_red"/>
    <property type="match status" value="1"/>
</dbReference>
<dbReference type="PROSITE" id="PS00062">
    <property type="entry name" value="ALDOKETO_REDUCTASE_2"/>
    <property type="match status" value="1"/>
</dbReference>
<protein>
    <recommendedName>
        <fullName evidence="4">NADP-dependent oxidoreductase domain-containing protein</fullName>
    </recommendedName>
</protein>
<keyword evidence="2" id="KW-0521">NADP</keyword>
<evidence type="ECO:0000256" key="3">
    <source>
        <dbReference type="ARBA" id="ARBA00023002"/>
    </source>
</evidence>
<evidence type="ECO:0000313" key="5">
    <source>
        <dbReference type="EMBL" id="KAF4655317.1"/>
    </source>
</evidence>
<dbReference type="Proteomes" id="UP000570595">
    <property type="component" value="Unassembled WGS sequence"/>
</dbReference>
<feature type="domain" description="NADP-dependent oxidoreductase" evidence="4">
    <location>
        <begin position="124"/>
        <end position="385"/>
    </location>
</feature>
<reference evidence="5 6" key="1">
    <citation type="submission" date="2020-04" db="EMBL/GenBank/DDBJ databases">
        <title>Perkinsus olseni comparative genomics.</title>
        <authorList>
            <person name="Bogema D.R."/>
        </authorList>
    </citation>
    <scope>NUCLEOTIDE SEQUENCE [LARGE SCALE GENOMIC DNA]</scope>
    <source>
        <strain evidence="5">ATCC PRA-179</strain>
    </source>
</reference>
<dbReference type="PRINTS" id="PR00069">
    <property type="entry name" value="ALDKETRDTASE"/>
</dbReference>
<dbReference type="FunFam" id="3.20.20.100:FF:000006">
    <property type="entry name" value="Aldo-keto reductase family 1 member A1"/>
    <property type="match status" value="1"/>
</dbReference>
<dbReference type="InterPro" id="IPR036812">
    <property type="entry name" value="NAD(P)_OxRdtase_dom_sf"/>
</dbReference>
<keyword evidence="3" id="KW-0560">Oxidoreductase</keyword>